<protein>
    <recommendedName>
        <fullName evidence="2">RNA polymerase sigma-70 region 4 domain-containing protein</fullName>
    </recommendedName>
</protein>
<dbReference type="PRINTS" id="PR00046">
    <property type="entry name" value="SIGMA70FCT"/>
</dbReference>
<dbReference type="GO" id="GO:0006352">
    <property type="term" value="P:DNA-templated transcription initiation"/>
    <property type="evidence" value="ECO:0007669"/>
    <property type="project" value="InterPro"/>
</dbReference>
<dbReference type="EMBL" id="PSXY01000045">
    <property type="protein sequence ID" value="PPF63291.1"/>
    <property type="molecule type" value="Genomic_DNA"/>
</dbReference>
<dbReference type="SUPFAM" id="SSF47789">
    <property type="entry name" value="C-terminal domain of RNA polymerase alpha subunit"/>
    <property type="match status" value="1"/>
</dbReference>
<organism evidence="3 4">
    <name type="scientific">Clavibacter michiganensis</name>
    <dbReference type="NCBI Taxonomy" id="28447"/>
    <lineage>
        <taxon>Bacteria</taxon>
        <taxon>Bacillati</taxon>
        <taxon>Actinomycetota</taxon>
        <taxon>Actinomycetes</taxon>
        <taxon>Micrococcales</taxon>
        <taxon>Microbacteriaceae</taxon>
        <taxon>Clavibacter</taxon>
    </lineage>
</organism>
<dbReference type="Gene3D" id="1.10.10.10">
    <property type="entry name" value="Winged helix-like DNA-binding domain superfamily/Winged helix DNA-binding domain"/>
    <property type="match status" value="1"/>
</dbReference>
<dbReference type="GO" id="GO:0003700">
    <property type="term" value="F:DNA-binding transcription factor activity"/>
    <property type="evidence" value="ECO:0007669"/>
    <property type="project" value="InterPro"/>
</dbReference>
<name>A0A2S5VKG5_9MICO</name>
<dbReference type="InterPro" id="IPR000943">
    <property type="entry name" value="RNA_pol_sigma70"/>
</dbReference>
<dbReference type="InterPro" id="IPR007630">
    <property type="entry name" value="RNA_pol_sigma70_r4"/>
</dbReference>
<evidence type="ECO:0000259" key="2">
    <source>
        <dbReference type="Pfam" id="PF04545"/>
    </source>
</evidence>
<comment type="caution">
    <text evidence="3">The sequence shown here is derived from an EMBL/GenBank/DDBJ whole genome shotgun (WGS) entry which is preliminary data.</text>
</comment>
<dbReference type="InterPro" id="IPR013324">
    <property type="entry name" value="RNA_pol_sigma_r3/r4-like"/>
</dbReference>
<evidence type="ECO:0000313" key="4">
    <source>
        <dbReference type="Proteomes" id="UP000239241"/>
    </source>
</evidence>
<proteinExistence type="predicted"/>
<dbReference type="Pfam" id="PF04545">
    <property type="entry name" value="Sigma70_r4"/>
    <property type="match status" value="1"/>
</dbReference>
<feature type="compositionally biased region" description="Polar residues" evidence="1">
    <location>
        <begin position="18"/>
        <end position="29"/>
    </location>
</feature>
<reference evidence="3 4" key="1">
    <citation type="submission" date="2018-02" db="EMBL/GenBank/DDBJ databases">
        <title>Bacteriophage NCPPB3778 and a type I-E CRISPR drive the evolution of the US Biological Select Agent, Rathayibacter toxicus.</title>
        <authorList>
            <person name="Davis E.W.II."/>
            <person name="Tabima J.F."/>
            <person name="Weisberg A.J."/>
            <person name="Lopes L.D."/>
            <person name="Wiseman M.S."/>
            <person name="Wiseman M.S."/>
            <person name="Pupko T."/>
            <person name="Belcher M.S."/>
            <person name="Sechler A.J."/>
            <person name="Tancos M.A."/>
            <person name="Schroeder B.K."/>
            <person name="Murray T.D."/>
            <person name="Luster D.G."/>
            <person name="Schneider W.L."/>
            <person name="Rogers E."/>
            <person name="Andreote F.D."/>
            <person name="Grunwald N.J."/>
            <person name="Putnam M.L."/>
            <person name="Chang J.H."/>
        </authorList>
    </citation>
    <scope>NUCLEOTIDE SEQUENCE [LARGE SCALE GENOMIC DNA]</scope>
    <source>
        <strain evidence="3 4">AY1B3</strain>
    </source>
</reference>
<dbReference type="Proteomes" id="UP000239241">
    <property type="component" value="Unassembled WGS sequence"/>
</dbReference>
<gene>
    <name evidence="3" type="ORF">C5E16_15480</name>
</gene>
<dbReference type="AlphaFoldDB" id="A0A2S5VKG5"/>
<accession>A0A2S5VKG5</accession>
<dbReference type="InterPro" id="IPR036388">
    <property type="entry name" value="WH-like_DNA-bd_sf"/>
</dbReference>
<sequence length="746" mass="79752">MGELPVMAKLFRALSPRRTGSASAASRTGQPVDPRMDMTDNARQPAPRTEERASAYATEADARLEGADVESALNDPRSIDPGSYGALAEAILSDLSSFVFRDVFPRLPDDLLLSVDRLPVRAQTVLGRAGATRWGDLADLRVSELMVMRGMGAKTIADILVHIIRLSAEDRSGSAGGEAAVALPVRTRRERGAHAPLSASSRLLEAVELLAAWATATGTADMPLLPASSRQDRDGVPVEVREARVWLHGVTADAWLDGRDRVSISDRLHFHLGSLEDRERTILLARIDSPSKRTLEALGLEHGVTRERIRQIEARVMRSMRSWLHDDADLAFAAAGVRHRMGPLAHRDSLSTISGLGDLLDGTTVTALQFLDAMDDGFSGDASGWYGVPSLAAARDTTGLLFADLSGPHGESWHEDVEAAMRSWAGLSDTDLEAWLDLEGYVRILDIWVGPERRSIPDRVAAVLSEAGVPSSLEDLHGALGGQRSLGSVRNALAADARFQRVGRDRWGLAEWGGDAYTGIKEAIATAVRAGGGGVLLDDISRDLPPRLAVSANSVRTFASGWPFEVRGGVVGFAEKRAVTRKDPYLTRRLYLLDETVALRLTVTNEHLRGSGMPVSAGTARALGISPGDVRTWPGGSWDMTLSWSHAQPHLSSIRLALVAIDAALGDDVMITWGGDTVSVRALVIDGSAEAMLGDHSLTLPEIAGALGLPPAASWSEVAARAEARGEHDLAEACVREAARAGDGPD</sequence>
<dbReference type="Gene3D" id="1.10.150.20">
    <property type="entry name" value="5' to 3' exonuclease, C-terminal subdomain"/>
    <property type="match status" value="1"/>
</dbReference>
<evidence type="ECO:0000313" key="3">
    <source>
        <dbReference type="EMBL" id="PPF63291.1"/>
    </source>
</evidence>
<feature type="domain" description="RNA polymerase sigma-70 region 4" evidence="2">
    <location>
        <begin position="272"/>
        <end position="321"/>
    </location>
</feature>
<feature type="region of interest" description="Disordered" evidence="1">
    <location>
        <begin position="17"/>
        <end position="56"/>
    </location>
</feature>
<evidence type="ECO:0000256" key="1">
    <source>
        <dbReference type="SAM" id="MobiDB-lite"/>
    </source>
</evidence>
<dbReference type="SUPFAM" id="SSF88659">
    <property type="entry name" value="Sigma3 and sigma4 domains of RNA polymerase sigma factors"/>
    <property type="match status" value="1"/>
</dbReference>